<accession>A0ABU3Q515</accession>
<organism evidence="1 2">
    <name type="scientific">Sphingosinicella rhizophila</name>
    <dbReference type="NCBI Taxonomy" id="3050082"/>
    <lineage>
        <taxon>Bacteria</taxon>
        <taxon>Pseudomonadati</taxon>
        <taxon>Pseudomonadota</taxon>
        <taxon>Alphaproteobacteria</taxon>
        <taxon>Sphingomonadales</taxon>
        <taxon>Sphingosinicellaceae</taxon>
        <taxon>Sphingosinicella</taxon>
    </lineage>
</organism>
<evidence type="ECO:0008006" key="3">
    <source>
        <dbReference type="Google" id="ProtNLM"/>
    </source>
</evidence>
<evidence type="ECO:0000313" key="2">
    <source>
        <dbReference type="Proteomes" id="UP001259572"/>
    </source>
</evidence>
<evidence type="ECO:0000313" key="1">
    <source>
        <dbReference type="EMBL" id="MDT9598407.1"/>
    </source>
</evidence>
<gene>
    <name evidence="1" type="ORF">RQX22_05525</name>
</gene>
<protein>
    <recommendedName>
        <fullName evidence="3">PilZ domain-containing protein</fullName>
    </recommendedName>
</protein>
<dbReference type="Proteomes" id="UP001259572">
    <property type="component" value="Unassembled WGS sequence"/>
</dbReference>
<proteinExistence type="predicted"/>
<sequence length="109" mass="12319">MKMKVDEAIDPHFKERRSVRNSVETKTQLRQQNLYNVEVTIRDVSTAGFMAECVEPVQIGSYVALEVPGLGPIRAQVRWQLAGRMGGMFLDPISLDKCKWEAVRAEEPA</sequence>
<reference evidence="1 2" key="1">
    <citation type="submission" date="2023-05" db="EMBL/GenBank/DDBJ databases">
        <authorList>
            <person name="Guo Y."/>
        </authorList>
    </citation>
    <scope>NUCLEOTIDE SEQUENCE [LARGE SCALE GENOMIC DNA]</scope>
    <source>
        <strain evidence="1 2">GR2756</strain>
    </source>
</reference>
<dbReference type="RefSeq" id="WP_315724400.1">
    <property type="nucleotide sequence ID" value="NZ_JAVUPU010000002.1"/>
</dbReference>
<name>A0ABU3Q515_9SPHN</name>
<dbReference type="SUPFAM" id="SSF141371">
    <property type="entry name" value="PilZ domain-like"/>
    <property type="match status" value="1"/>
</dbReference>
<comment type="caution">
    <text evidence="1">The sequence shown here is derived from an EMBL/GenBank/DDBJ whole genome shotgun (WGS) entry which is preliminary data.</text>
</comment>
<dbReference type="EMBL" id="JAVUPU010000002">
    <property type="protein sequence ID" value="MDT9598407.1"/>
    <property type="molecule type" value="Genomic_DNA"/>
</dbReference>
<keyword evidence="2" id="KW-1185">Reference proteome</keyword>